<accession>A0A0E0KJG1</accession>
<reference evidence="2" key="2">
    <citation type="submission" date="2018-05" db="EMBL/GenBank/DDBJ databases">
        <title>OpunRS2 (Oryza punctata Reference Sequence Version 2).</title>
        <authorList>
            <person name="Zhang J."/>
            <person name="Kudrna D."/>
            <person name="Lee S."/>
            <person name="Talag J."/>
            <person name="Welchert J."/>
            <person name="Wing R.A."/>
        </authorList>
    </citation>
    <scope>NUCLEOTIDE SEQUENCE [LARGE SCALE GENOMIC DNA]</scope>
</reference>
<dbReference type="HOGENOM" id="CLU_183450_0_0_1"/>
<organism evidence="2">
    <name type="scientific">Oryza punctata</name>
    <name type="common">Red rice</name>
    <dbReference type="NCBI Taxonomy" id="4537"/>
    <lineage>
        <taxon>Eukaryota</taxon>
        <taxon>Viridiplantae</taxon>
        <taxon>Streptophyta</taxon>
        <taxon>Embryophyta</taxon>
        <taxon>Tracheophyta</taxon>
        <taxon>Spermatophyta</taxon>
        <taxon>Magnoliopsida</taxon>
        <taxon>Liliopsida</taxon>
        <taxon>Poales</taxon>
        <taxon>Poaceae</taxon>
        <taxon>BOP clade</taxon>
        <taxon>Oryzoideae</taxon>
        <taxon>Oryzeae</taxon>
        <taxon>Oryzinae</taxon>
        <taxon>Oryza</taxon>
    </lineage>
</organism>
<feature type="region of interest" description="Disordered" evidence="1">
    <location>
        <begin position="18"/>
        <end position="84"/>
    </location>
</feature>
<evidence type="ECO:0000256" key="1">
    <source>
        <dbReference type="SAM" id="MobiDB-lite"/>
    </source>
</evidence>
<dbReference type="AlphaFoldDB" id="A0A0E0KJG1"/>
<keyword evidence="3" id="KW-1185">Reference proteome</keyword>
<evidence type="ECO:0000313" key="3">
    <source>
        <dbReference type="Proteomes" id="UP000026962"/>
    </source>
</evidence>
<evidence type="ECO:0000313" key="2">
    <source>
        <dbReference type="EnsemblPlants" id="OPUNC03G32410.1"/>
    </source>
</evidence>
<protein>
    <submittedName>
        <fullName evidence="2">Uncharacterized protein</fullName>
    </submittedName>
</protein>
<proteinExistence type="predicted"/>
<dbReference type="Gramene" id="OPUNC03G32410.1">
    <property type="protein sequence ID" value="OPUNC03G32410.1"/>
    <property type="gene ID" value="OPUNC03G32410"/>
</dbReference>
<sequence>MAGLVGVWLGEFAKMGRGAAPAADAGVDQRAQGEGESCKSKGSGGVVQESTTRRRDSSVVLSDSEATEVQATSNPAHLTLKAHN</sequence>
<feature type="compositionally biased region" description="Polar residues" evidence="1">
    <location>
        <begin position="67"/>
        <end position="76"/>
    </location>
</feature>
<reference evidence="2" key="1">
    <citation type="submission" date="2015-04" db="UniProtKB">
        <authorList>
            <consortium name="EnsemblPlants"/>
        </authorList>
    </citation>
    <scope>IDENTIFICATION</scope>
</reference>
<name>A0A0E0KJG1_ORYPU</name>
<dbReference type="EnsemblPlants" id="OPUNC03G32410.1">
    <property type="protein sequence ID" value="OPUNC03G32410.1"/>
    <property type="gene ID" value="OPUNC03G32410"/>
</dbReference>
<dbReference type="Proteomes" id="UP000026962">
    <property type="component" value="Chromosome 3"/>
</dbReference>